<organism evidence="1 2">
    <name type="scientific">Tetracentron sinense</name>
    <name type="common">Spur-leaf</name>
    <dbReference type="NCBI Taxonomy" id="13715"/>
    <lineage>
        <taxon>Eukaryota</taxon>
        <taxon>Viridiplantae</taxon>
        <taxon>Streptophyta</taxon>
        <taxon>Embryophyta</taxon>
        <taxon>Tracheophyta</taxon>
        <taxon>Spermatophyta</taxon>
        <taxon>Magnoliopsida</taxon>
        <taxon>Trochodendrales</taxon>
        <taxon>Trochodendraceae</taxon>
        <taxon>Tetracentron</taxon>
    </lineage>
</organism>
<reference evidence="1 2" key="1">
    <citation type="submission" date="2020-04" db="EMBL/GenBank/DDBJ databases">
        <title>Plant Genome Project.</title>
        <authorList>
            <person name="Zhang R.-G."/>
        </authorList>
    </citation>
    <scope>NUCLEOTIDE SEQUENCE [LARGE SCALE GENOMIC DNA]</scope>
    <source>
        <strain evidence="1">YNK0</strain>
        <tissue evidence="1">Leaf</tissue>
    </source>
</reference>
<dbReference type="OrthoDB" id="5994at2759"/>
<dbReference type="InterPro" id="IPR036164">
    <property type="entry name" value="bL21-like_sf"/>
</dbReference>
<protein>
    <submittedName>
        <fullName evidence="1">Uncharacterized protein</fullName>
    </submittedName>
</protein>
<dbReference type="EMBL" id="JABCRI010000001">
    <property type="protein sequence ID" value="KAF8413876.1"/>
    <property type="molecule type" value="Genomic_DNA"/>
</dbReference>
<keyword evidence="2" id="KW-1185">Reference proteome</keyword>
<evidence type="ECO:0000313" key="1">
    <source>
        <dbReference type="EMBL" id="KAF8413876.1"/>
    </source>
</evidence>
<comment type="caution">
    <text evidence="1">The sequence shown here is derived from an EMBL/GenBank/DDBJ whole genome shotgun (WGS) entry which is preliminary data.</text>
</comment>
<gene>
    <name evidence="1" type="ORF">HHK36_001870</name>
</gene>
<dbReference type="Proteomes" id="UP000655225">
    <property type="component" value="Unassembled WGS sequence"/>
</dbReference>
<dbReference type="SUPFAM" id="SSF141091">
    <property type="entry name" value="L21p-like"/>
    <property type="match status" value="1"/>
</dbReference>
<name>A0A834ZUT7_TETSI</name>
<proteinExistence type="predicted"/>
<sequence length="151" mass="16944">MANRRCLNDLTRHDASLQNPTSNSTTFVSISNPFAAFSPNLLAISLLEGERRKRRKRLQLDMELLRLSILLSGLLNSGSQFSLLFRLVHISSKVLMLGSRNQTIIGRPTLADAAVHAVVEEHELTKLRISDIQEIEKPEKTEVRKPEKTGS</sequence>
<dbReference type="AlphaFoldDB" id="A0A834ZUT7"/>
<accession>A0A834ZUT7</accession>
<evidence type="ECO:0000313" key="2">
    <source>
        <dbReference type="Proteomes" id="UP000655225"/>
    </source>
</evidence>